<protein>
    <submittedName>
        <fullName evidence="1">Uncharacterized protein</fullName>
    </submittedName>
</protein>
<name>A0A565C4N1_9BRAS</name>
<dbReference type="Proteomes" id="UP000489600">
    <property type="component" value="Unassembled WGS sequence"/>
</dbReference>
<evidence type="ECO:0000313" key="2">
    <source>
        <dbReference type="Proteomes" id="UP000489600"/>
    </source>
</evidence>
<dbReference type="EMBL" id="CABITT030000006">
    <property type="protein sequence ID" value="VVB08537.1"/>
    <property type="molecule type" value="Genomic_DNA"/>
</dbReference>
<organism evidence="1 2">
    <name type="scientific">Arabis nemorensis</name>
    <dbReference type="NCBI Taxonomy" id="586526"/>
    <lineage>
        <taxon>Eukaryota</taxon>
        <taxon>Viridiplantae</taxon>
        <taxon>Streptophyta</taxon>
        <taxon>Embryophyta</taxon>
        <taxon>Tracheophyta</taxon>
        <taxon>Spermatophyta</taxon>
        <taxon>Magnoliopsida</taxon>
        <taxon>eudicotyledons</taxon>
        <taxon>Gunneridae</taxon>
        <taxon>Pentapetalae</taxon>
        <taxon>rosids</taxon>
        <taxon>malvids</taxon>
        <taxon>Brassicales</taxon>
        <taxon>Brassicaceae</taxon>
        <taxon>Arabideae</taxon>
        <taxon>Arabis</taxon>
    </lineage>
</organism>
<gene>
    <name evidence="1" type="ORF">ANE_LOCUS18981</name>
</gene>
<evidence type="ECO:0000313" key="1">
    <source>
        <dbReference type="EMBL" id="VVB08537.1"/>
    </source>
</evidence>
<sequence length="272" mass="30713">MAYKRWTCMGRVHMVGHCSSTTREESRTHCHTCLEKMFTWICLMVETSAASFQLEGVRSVLVCQIVLQITNNQVKRETKPCAILVIFLPSDYRSGADSNIISNPLSGVGFAQCTCVATYGSLLLMQSPLPNLYILNLLTWERINLPLLESQLGKIKLELVDEESKDYVENIMWLIARKEMICGDQFLIANALESVMTCDGTIRISDFLRVLPREFPETDVHIVSGDVSSKASWCIRIFGMDPLTKKWENVDSLGDIAMFLDLGFTVRAKDIQ</sequence>
<proteinExistence type="predicted"/>
<dbReference type="AlphaFoldDB" id="A0A565C4N1"/>
<reference evidence="1" key="1">
    <citation type="submission" date="2019-07" db="EMBL/GenBank/DDBJ databases">
        <authorList>
            <person name="Dittberner H."/>
        </authorList>
    </citation>
    <scope>NUCLEOTIDE SEQUENCE [LARGE SCALE GENOMIC DNA]</scope>
</reference>
<dbReference type="OrthoDB" id="10611291at2759"/>
<comment type="caution">
    <text evidence="1">The sequence shown here is derived from an EMBL/GenBank/DDBJ whole genome shotgun (WGS) entry which is preliminary data.</text>
</comment>
<keyword evidence="2" id="KW-1185">Reference proteome</keyword>
<accession>A0A565C4N1</accession>